<reference evidence="1" key="1">
    <citation type="journal article" date="2023" name="G3 (Bethesda)">
        <title>A reference genome for the long-term kleptoplast-retaining sea slug Elysia crispata morphotype clarki.</title>
        <authorList>
            <person name="Eastman K.E."/>
            <person name="Pendleton A.L."/>
            <person name="Shaikh M.A."/>
            <person name="Suttiyut T."/>
            <person name="Ogas R."/>
            <person name="Tomko P."/>
            <person name="Gavelis G."/>
            <person name="Widhalm J.R."/>
            <person name="Wisecaver J.H."/>
        </authorList>
    </citation>
    <scope>NUCLEOTIDE SEQUENCE</scope>
    <source>
        <strain evidence="1">ECLA1</strain>
    </source>
</reference>
<name>A0AAE1CSK0_9GAST</name>
<proteinExistence type="predicted"/>
<sequence>MSSTEDILMNIAGHSHYAEDILINIAGHSHYAEDILINIAGHSHCAEDILINIAGHSHCAEDILINIAGHSHYAEDGSDLRAKWRLLQGRGRWVLEFGAGVGGGLKKEWLVERRKVWRRKKQQQRCENVVLMEGVGWLGGRVEEKKKSPAVVRLMGSQTALTGEAS</sequence>
<gene>
    <name evidence="1" type="ORF">RRG08_035432</name>
</gene>
<evidence type="ECO:0000313" key="1">
    <source>
        <dbReference type="EMBL" id="KAK3731766.1"/>
    </source>
</evidence>
<organism evidence="1 2">
    <name type="scientific">Elysia crispata</name>
    <name type="common">lettuce slug</name>
    <dbReference type="NCBI Taxonomy" id="231223"/>
    <lineage>
        <taxon>Eukaryota</taxon>
        <taxon>Metazoa</taxon>
        <taxon>Spiralia</taxon>
        <taxon>Lophotrochozoa</taxon>
        <taxon>Mollusca</taxon>
        <taxon>Gastropoda</taxon>
        <taxon>Heterobranchia</taxon>
        <taxon>Euthyneura</taxon>
        <taxon>Panpulmonata</taxon>
        <taxon>Sacoglossa</taxon>
        <taxon>Placobranchoidea</taxon>
        <taxon>Plakobranchidae</taxon>
        <taxon>Elysia</taxon>
    </lineage>
</organism>
<keyword evidence="2" id="KW-1185">Reference proteome</keyword>
<dbReference type="AlphaFoldDB" id="A0AAE1CSK0"/>
<dbReference type="Proteomes" id="UP001283361">
    <property type="component" value="Unassembled WGS sequence"/>
</dbReference>
<protein>
    <submittedName>
        <fullName evidence="1">Uncharacterized protein</fullName>
    </submittedName>
</protein>
<accession>A0AAE1CSK0</accession>
<dbReference type="EMBL" id="JAWDGP010006989">
    <property type="protein sequence ID" value="KAK3731766.1"/>
    <property type="molecule type" value="Genomic_DNA"/>
</dbReference>
<comment type="caution">
    <text evidence="1">The sequence shown here is derived from an EMBL/GenBank/DDBJ whole genome shotgun (WGS) entry which is preliminary data.</text>
</comment>
<evidence type="ECO:0000313" key="2">
    <source>
        <dbReference type="Proteomes" id="UP001283361"/>
    </source>
</evidence>